<dbReference type="InterPro" id="IPR021994">
    <property type="entry name" value="DUF3592"/>
</dbReference>
<feature type="transmembrane region" description="Helical" evidence="1">
    <location>
        <begin position="105"/>
        <end position="130"/>
    </location>
</feature>
<feature type="domain" description="DUF3592" evidence="2">
    <location>
        <begin position="43"/>
        <end position="99"/>
    </location>
</feature>
<proteinExistence type="predicted"/>
<dbReference type="AlphaFoldDB" id="A0A367F7S8"/>
<keyword evidence="1" id="KW-1133">Transmembrane helix</keyword>
<accession>A0A367F7S8</accession>
<reference evidence="3 4" key="1">
    <citation type="submission" date="2018-06" db="EMBL/GenBank/DDBJ databases">
        <title>Streptomyces reniochalinae sp. nov. and Streptomyces diacarnus sp. nov. from marine sponges.</title>
        <authorList>
            <person name="Li L."/>
        </authorList>
    </citation>
    <scope>NUCLEOTIDE SEQUENCE [LARGE SCALE GENOMIC DNA]</scope>
    <source>
        <strain evidence="3 4">LHW51701</strain>
    </source>
</reference>
<keyword evidence="1" id="KW-0812">Transmembrane</keyword>
<sequence length="131" mass="14418">MTRESASRSAEQLLSQPVIATRSRCGHRMRGPGSESGATFTVRTYGGTTGYYPIVTWTTAAGRAMETTWNIARVRERTVAVGTRVEVRYDLANPDRWTLPDESGALWWLFVGMGALFALIGLGLLFGTLFL</sequence>
<evidence type="ECO:0000313" key="3">
    <source>
        <dbReference type="EMBL" id="RCG25989.1"/>
    </source>
</evidence>
<keyword evidence="1" id="KW-0472">Membrane</keyword>
<evidence type="ECO:0000313" key="4">
    <source>
        <dbReference type="Proteomes" id="UP000252914"/>
    </source>
</evidence>
<protein>
    <submittedName>
        <fullName evidence="3">DUF3592 domain-containing protein</fullName>
    </submittedName>
</protein>
<comment type="caution">
    <text evidence="3">The sequence shown here is derived from an EMBL/GenBank/DDBJ whole genome shotgun (WGS) entry which is preliminary data.</text>
</comment>
<name>A0A367F7S8_9ACTN</name>
<dbReference type="Proteomes" id="UP000252914">
    <property type="component" value="Unassembled WGS sequence"/>
</dbReference>
<dbReference type="EMBL" id="QOIN01000035">
    <property type="protein sequence ID" value="RCG25989.1"/>
    <property type="molecule type" value="Genomic_DNA"/>
</dbReference>
<keyword evidence="4" id="KW-1185">Reference proteome</keyword>
<organism evidence="3 4">
    <name type="scientific">Streptomyces diacarni</name>
    <dbReference type="NCBI Taxonomy" id="2800381"/>
    <lineage>
        <taxon>Bacteria</taxon>
        <taxon>Bacillati</taxon>
        <taxon>Actinomycetota</taxon>
        <taxon>Actinomycetes</taxon>
        <taxon>Kitasatosporales</taxon>
        <taxon>Streptomycetaceae</taxon>
        <taxon>Streptomyces</taxon>
    </lineage>
</organism>
<dbReference type="Pfam" id="PF12158">
    <property type="entry name" value="DUF3592"/>
    <property type="match status" value="1"/>
</dbReference>
<evidence type="ECO:0000256" key="1">
    <source>
        <dbReference type="SAM" id="Phobius"/>
    </source>
</evidence>
<gene>
    <name evidence="3" type="ORF">DTL70_07880</name>
</gene>
<dbReference type="RefSeq" id="WP_114021147.1">
    <property type="nucleotide sequence ID" value="NZ_QOIN01000035.1"/>
</dbReference>
<evidence type="ECO:0000259" key="2">
    <source>
        <dbReference type="Pfam" id="PF12158"/>
    </source>
</evidence>